<dbReference type="Proteomes" id="UP000629420">
    <property type="component" value="Chromosome"/>
</dbReference>
<keyword evidence="4" id="KW-1185">Reference proteome</keyword>
<dbReference type="Pfam" id="PF01433">
    <property type="entry name" value="Peptidase_M1"/>
    <property type="match status" value="1"/>
</dbReference>
<dbReference type="InterPro" id="IPR014782">
    <property type="entry name" value="Peptidase_M1_dom"/>
</dbReference>
<keyword evidence="1" id="KW-0812">Transmembrane</keyword>
<feature type="transmembrane region" description="Helical" evidence="1">
    <location>
        <begin position="361"/>
        <end position="385"/>
    </location>
</feature>
<gene>
    <name evidence="3" type="ORF">JK629_07900</name>
</gene>
<keyword evidence="1" id="KW-0472">Membrane</keyword>
<feature type="transmembrane region" description="Helical" evidence="1">
    <location>
        <begin position="306"/>
        <end position="328"/>
    </location>
</feature>
<feature type="transmembrane region" description="Helical" evidence="1">
    <location>
        <begin position="88"/>
        <end position="110"/>
    </location>
</feature>
<keyword evidence="3" id="KW-0031">Aminopeptidase</keyword>
<feature type="transmembrane region" description="Helical" evidence="1">
    <location>
        <begin position="422"/>
        <end position="444"/>
    </location>
</feature>
<dbReference type="InterPro" id="IPR027268">
    <property type="entry name" value="Peptidase_M4/M1_CTD_sf"/>
</dbReference>
<sequence length="1002" mass="114497">MMALLSLSIIFMAILFALEILFKEWDTKFDIMLFSYPISLKNYLKGKFSAFTLKAFLSFLILIIGFVIGQNLRTGSEMLLGFSVWSYLYPFLIFGVLNCFFVCSFLFMVAYTTRKKLLVVIGGLLLYVLYMVLLVFSNSPFMAGSIPQSIEVQQLSSLLDPFGTSAYFFEARDLSVSEKNQFIVPLKGFLAINRIVYVVLSMLFLAISYRFYVFNKTTSKKELKRKKDNVKAGIVRLTKVKIPALNFGLKSELNSIISFAKVDLIYLFKSVTIVAVSMLLVFFVGMEMYSDIDKGIRLPDYYASSGLLATSISQSFHLLGAFILVYFINDMYWRSSAAHFYLIEDSTFFSKAKLKGHLMSLALLLVFLTTLLIVLALVFQISYGYTQIDWLAYFGVIIFNTIPLFLFGTLLLLINSIINSKYVALGISIVAVVVFTTPLIKMLLPYPLLHVFSGFNGVFSDLNGYGAYLSAFSNRLLFGICLLGLIWILNSFLKFKQWTKLKSFIAIVFFGFSVFGGFNFMNGYSPKNEDTKLVEAVNYEKNYRNYQNIPQPTIIDVDTKIDLYPSENSYKIQGKYRIQNLSDEPINKILLNFHSDLELNQATFRIHNKDISVDEIVSEIKLDEPFMPSDTATLQFNLSYKWFAVNGHQSFNAIVDNGTFMRISNYYPLLGYQSDKEIEDEQKREEYGLGNPTGLKKLEAPKVFKNDFINLNMVLTTESNQIPMGIGNIVKTWTENDRTNTQYKVYGIPFRFAVASAKYQKQTIKHRNIEIEVLYHDMHFENVERLLKNAVLSLDYCVNNFNGYPFEKISFVEVSSFTSGFAATAYPATIFMTENMIFHANIDSDPSKDVINELAGHELAHIWWGNSQINPDEREGASMLTESLAMYTEMMIYKKMYGKERMMERVEIHQQIYDNEKGLYGNPPLYRVPYGATHIAYSKGAIAMVELSELIGEDKVNEALRSFLANNQYPKKPTTLDLLEEFYKVAPDKSAKSKIDELFQTS</sequence>
<dbReference type="InterPro" id="IPR050344">
    <property type="entry name" value="Peptidase_M1_aminopeptidases"/>
</dbReference>
<dbReference type="GO" id="GO:0004177">
    <property type="term" value="F:aminopeptidase activity"/>
    <property type="evidence" value="ECO:0007669"/>
    <property type="project" value="UniProtKB-KW"/>
</dbReference>
<feature type="transmembrane region" description="Helical" evidence="1">
    <location>
        <begin position="51"/>
        <end position="68"/>
    </location>
</feature>
<name>A0ABX7DWP3_9FLAO</name>
<feature type="transmembrane region" description="Helical" evidence="1">
    <location>
        <begin position="117"/>
        <end position="136"/>
    </location>
</feature>
<dbReference type="SUPFAM" id="SSF55486">
    <property type="entry name" value="Metalloproteases ('zincins'), catalytic domain"/>
    <property type="match status" value="1"/>
</dbReference>
<keyword evidence="3" id="KW-0645">Protease</keyword>
<dbReference type="Gene3D" id="1.10.390.10">
    <property type="entry name" value="Neutral Protease Domain 2"/>
    <property type="match status" value="1"/>
</dbReference>
<evidence type="ECO:0000256" key="1">
    <source>
        <dbReference type="SAM" id="Phobius"/>
    </source>
</evidence>
<proteinExistence type="predicted"/>
<feature type="transmembrane region" description="Helical" evidence="1">
    <location>
        <begin position="501"/>
        <end position="521"/>
    </location>
</feature>
<protein>
    <submittedName>
        <fullName evidence="3">Aminopeptidase</fullName>
    </submittedName>
</protein>
<feature type="transmembrane region" description="Helical" evidence="1">
    <location>
        <begin position="195"/>
        <end position="215"/>
    </location>
</feature>
<accession>A0ABX7DWP3</accession>
<dbReference type="PANTHER" id="PTHR11533">
    <property type="entry name" value="PROTEASE M1 ZINC METALLOPROTEASE"/>
    <property type="match status" value="1"/>
</dbReference>
<organism evidence="3 4">
    <name type="scientific">Aequorivita iocasae</name>
    <dbReference type="NCBI Taxonomy" id="2803865"/>
    <lineage>
        <taxon>Bacteria</taxon>
        <taxon>Pseudomonadati</taxon>
        <taxon>Bacteroidota</taxon>
        <taxon>Flavobacteriia</taxon>
        <taxon>Flavobacteriales</taxon>
        <taxon>Flavobacteriaceae</taxon>
        <taxon>Aequorivita</taxon>
    </lineage>
</organism>
<dbReference type="PANTHER" id="PTHR11533:SF174">
    <property type="entry name" value="PUROMYCIN-SENSITIVE AMINOPEPTIDASE-RELATED"/>
    <property type="match status" value="1"/>
</dbReference>
<feature type="transmembrane region" description="Helical" evidence="1">
    <location>
        <begin position="391"/>
        <end position="415"/>
    </location>
</feature>
<feature type="domain" description="Peptidase M1 membrane alanine aminopeptidase" evidence="2">
    <location>
        <begin position="793"/>
        <end position="999"/>
    </location>
</feature>
<feature type="transmembrane region" description="Helical" evidence="1">
    <location>
        <begin position="264"/>
        <end position="286"/>
    </location>
</feature>
<evidence type="ECO:0000313" key="4">
    <source>
        <dbReference type="Proteomes" id="UP000629420"/>
    </source>
</evidence>
<evidence type="ECO:0000259" key="2">
    <source>
        <dbReference type="Pfam" id="PF01433"/>
    </source>
</evidence>
<keyword evidence="3" id="KW-0378">Hydrolase</keyword>
<dbReference type="EMBL" id="CP068439">
    <property type="protein sequence ID" value="QQX78207.1"/>
    <property type="molecule type" value="Genomic_DNA"/>
</dbReference>
<evidence type="ECO:0000313" key="3">
    <source>
        <dbReference type="EMBL" id="QQX78207.1"/>
    </source>
</evidence>
<feature type="transmembrane region" description="Helical" evidence="1">
    <location>
        <begin position="464"/>
        <end position="489"/>
    </location>
</feature>
<reference evidence="3 4" key="1">
    <citation type="submission" date="2021-01" db="EMBL/GenBank/DDBJ databases">
        <title>Aequorivita sp. strain KX20305, a bacterium isolated from the sediment collected at a cold seep field in South China Sea.</title>
        <authorList>
            <person name="Zhang H."/>
            <person name="Li C."/>
        </authorList>
    </citation>
    <scope>NUCLEOTIDE SEQUENCE [LARGE SCALE GENOMIC DNA]</scope>
    <source>
        <strain evidence="3 4">KX20305</strain>
    </source>
</reference>
<keyword evidence="1" id="KW-1133">Transmembrane helix</keyword>